<evidence type="ECO:0000313" key="6">
    <source>
        <dbReference type="EMBL" id="CAA9487729.1"/>
    </source>
</evidence>
<feature type="domain" description="TonB-dependent transporter Oar-like beta-barrel" evidence="5">
    <location>
        <begin position="240"/>
        <end position="305"/>
    </location>
</feature>
<dbReference type="Pfam" id="PF25183">
    <property type="entry name" value="OMP_b-brl_4"/>
    <property type="match status" value="2"/>
</dbReference>
<dbReference type="GO" id="GO:0009279">
    <property type="term" value="C:cell outer membrane"/>
    <property type="evidence" value="ECO:0007669"/>
    <property type="project" value="UniProtKB-SubCell"/>
</dbReference>
<evidence type="ECO:0000256" key="4">
    <source>
        <dbReference type="SAM" id="SignalP"/>
    </source>
</evidence>
<feature type="chain" id="PRO_5026925900" evidence="4">
    <location>
        <begin position="23"/>
        <end position="1134"/>
    </location>
</feature>
<accession>A0A6J4SBV5</accession>
<dbReference type="InterPro" id="IPR008969">
    <property type="entry name" value="CarboxyPept-like_regulatory"/>
</dbReference>
<keyword evidence="2" id="KW-0472">Membrane</keyword>
<name>A0A6J4SBV5_9SPHN</name>
<feature type="signal peptide" evidence="4">
    <location>
        <begin position="1"/>
        <end position="22"/>
    </location>
</feature>
<keyword evidence="4" id="KW-0732">Signal</keyword>
<organism evidence="6">
    <name type="scientific">uncultured Sphingomonadaceae bacterium</name>
    <dbReference type="NCBI Taxonomy" id="169976"/>
    <lineage>
        <taxon>Bacteria</taxon>
        <taxon>Pseudomonadati</taxon>
        <taxon>Pseudomonadota</taxon>
        <taxon>Alphaproteobacteria</taxon>
        <taxon>Sphingomonadales</taxon>
        <taxon>Sphingomonadaceae</taxon>
        <taxon>environmental samples</taxon>
    </lineage>
</organism>
<evidence type="ECO:0000256" key="3">
    <source>
        <dbReference type="ARBA" id="ARBA00023237"/>
    </source>
</evidence>
<dbReference type="InterPro" id="IPR057601">
    <property type="entry name" value="Oar-like_b-barrel"/>
</dbReference>
<dbReference type="SUPFAM" id="SSF56935">
    <property type="entry name" value="Porins"/>
    <property type="match status" value="1"/>
</dbReference>
<sequence length="1134" mass="122477">MRLNYLAGAAVVALASPAAVQAQQITSAIQGVVRDASGAAIPGAEVVITDMRASTSRSITANETGAFTADGLVTGGPYRIVASAPGFEGQTVENIFINLQGDTSFDFELTQGEGDIVVTGRRANVTQRAIGPGQSFGEQDLVDFPSITRDIRDIIRIDPRVSLSRANEVDRISCLGGNDRSNTFTVDGIVQADVFGLNGTPFASRNALPIPFDAIRETSVEFAPFDVQYGAFTGCAINVVTKSGANALGGSAFFTYAGDGLQGDTLDGTSFPSLSFEEKRWGATLSGPILRDKLFFFFGYEETDLGDPQDRGPLGAGFANELEFITEAQFNEISQVISDVYGIDTGGIARSLPETSRRFFGRVDWYLTDQQRLEATYQRLDETNVEEDDFNNTNITGLNTFELEGTKSNYYSLRLYSNWSDAFSTEIRASRSEVSDIQQPFGGGEAQSDNPITRIIVGVRNGDELGRFQAGPGLSRTSNELDTEITQLKIKASLAAGDHAFTFGGEYNEIKVFNLFGQNTTGTLTFANIADLREGLLSGGTNTNPSAEAVIDGQGAGAYGNFTASGDINDAAAEFKRRIFTVYAQDEWKVTPQFDLLAGVRIDAFRGDAPTENPNFINRYGFSNAVSFGRLGTLILPRLGFTYNIDNEEGFLRRSQFKGGVGLFSGGDPTVYFSNAYSNNGIALGFGSTGNNPLCGSNGRRIDVVQNGVFTGLPQCVRDAGAAQSARGLADTQSIDPDFKTSTVLRANLGFGTQFGLGGGFFDDWAFNADYIYSRFRNPVTFVDLAQVVDPSRGLNGFTRDGRPLYGAIDPTVAGCDAELLDKGGSPPRYAGVTAACFSTSRDDEVQLTNGRDYDSHVASVVLSKSFDGGVFTAGGGTRFNLGYAFTRSRNNRFNNGTTATGSFDGSAVFDLQDTRVATAEFETRHNATFALSFREKFFGDYDTQFGFTFIAREGRPYSYTFNGTGRFADEQSGAGQLLYVPTGIDDPNVVYMNTVVAGRTTQTAAQTAASLDSYIGGTGCLNRYRGRSIPRNTCRNSWFYDLDVRLSQELPGPARLFGVDDKLRLFADFDNFLNLIDSGANISRSRGTAINTLTGGVDAQGRYVYNNFNPDDDNDIQTSSSLWRVQVGVSYQF</sequence>
<proteinExistence type="predicted"/>
<dbReference type="EMBL" id="CADCVX010000083">
    <property type="protein sequence ID" value="CAA9487729.1"/>
    <property type="molecule type" value="Genomic_DNA"/>
</dbReference>
<dbReference type="Gene3D" id="2.40.170.20">
    <property type="entry name" value="TonB-dependent receptor, beta-barrel domain"/>
    <property type="match status" value="1"/>
</dbReference>
<dbReference type="Gene3D" id="2.60.40.1120">
    <property type="entry name" value="Carboxypeptidase-like, regulatory domain"/>
    <property type="match status" value="1"/>
</dbReference>
<dbReference type="Pfam" id="PF13620">
    <property type="entry name" value="CarboxypepD_reg"/>
    <property type="match status" value="1"/>
</dbReference>
<keyword evidence="3" id="KW-0998">Cell outer membrane</keyword>
<protein>
    <submittedName>
        <fullName evidence="6">Oar-like outer membrane protein protein, OmpA family</fullName>
    </submittedName>
</protein>
<gene>
    <name evidence="6" type="ORF">AVDCRST_MAG91-350</name>
</gene>
<evidence type="ECO:0000259" key="5">
    <source>
        <dbReference type="Pfam" id="PF25183"/>
    </source>
</evidence>
<feature type="domain" description="TonB-dependent transporter Oar-like beta-barrel" evidence="5">
    <location>
        <begin position="352"/>
        <end position="1075"/>
    </location>
</feature>
<evidence type="ECO:0000256" key="2">
    <source>
        <dbReference type="ARBA" id="ARBA00023136"/>
    </source>
</evidence>
<evidence type="ECO:0000256" key="1">
    <source>
        <dbReference type="ARBA" id="ARBA00004442"/>
    </source>
</evidence>
<dbReference type="SUPFAM" id="SSF49464">
    <property type="entry name" value="Carboxypeptidase regulatory domain-like"/>
    <property type="match status" value="1"/>
</dbReference>
<dbReference type="InterPro" id="IPR036942">
    <property type="entry name" value="Beta-barrel_TonB_sf"/>
</dbReference>
<comment type="subcellular location">
    <subcellularLocation>
        <location evidence="1">Cell outer membrane</location>
    </subcellularLocation>
</comment>
<dbReference type="AlphaFoldDB" id="A0A6J4SBV5"/>
<reference evidence="6" key="1">
    <citation type="submission" date="2020-02" db="EMBL/GenBank/DDBJ databases">
        <authorList>
            <person name="Meier V. D."/>
        </authorList>
    </citation>
    <scope>NUCLEOTIDE SEQUENCE</scope>
    <source>
        <strain evidence="6">AVDCRST_MAG91</strain>
    </source>
</reference>